<feature type="compositionally biased region" description="Low complexity" evidence="1">
    <location>
        <begin position="1204"/>
        <end position="1217"/>
    </location>
</feature>
<keyword evidence="3" id="KW-1185">Reference proteome</keyword>
<feature type="compositionally biased region" description="Polar residues" evidence="1">
    <location>
        <begin position="843"/>
        <end position="853"/>
    </location>
</feature>
<feature type="compositionally biased region" description="Pro residues" evidence="1">
    <location>
        <begin position="1230"/>
        <end position="1240"/>
    </location>
</feature>
<feature type="compositionally biased region" description="Polar residues" evidence="1">
    <location>
        <begin position="1388"/>
        <end position="1398"/>
    </location>
</feature>
<feature type="compositionally biased region" description="Acidic residues" evidence="1">
    <location>
        <begin position="1410"/>
        <end position="1420"/>
    </location>
</feature>
<feature type="compositionally biased region" description="Polar residues" evidence="1">
    <location>
        <begin position="1241"/>
        <end position="1250"/>
    </location>
</feature>
<feature type="compositionally biased region" description="Low complexity" evidence="1">
    <location>
        <begin position="1566"/>
        <end position="1585"/>
    </location>
</feature>
<feature type="compositionally biased region" description="Basic and acidic residues" evidence="1">
    <location>
        <begin position="398"/>
        <end position="414"/>
    </location>
</feature>
<feature type="compositionally biased region" description="Polar residues" evidence="1">
    <location>
        <begin position="1504"/>
        <end position="1513"/>
    </location>
</feature>
<feature type="compositionally biased region" description="Polar residues" evidence="1">
    <location>
        <begin position="349"/>
        <end position="366"/>
    </location>
</feature>
<dbReference type="Proteomes" id="UP001056384">
    <property type="component" value="Chromosome 5"/>
</dbReference>
<feature type="compositionally biased region" description="Low complexity" evidence="1">
    <location>
        <begin position="991"/>
        <end position="1003"/>
    </location>
</feature>
<feature type="compositionally biased region" description="Low complexity" evidence="1">
    <location>
        <begin position="1549"/>
        <end position="1559"/>
    </location>
</feature>
<feature type="region of interest" description="Disordered" evidence="1">
    <location>
        <begin position="1"/>
        <end position="28"/>
    </location>
</feature>
<feature type="compositionally biased region" description="Polar residues" evidence="1">
    <location>
        <begin position="1016"/>
        <end position="1036"/>
    </location>
</feature>
<reference evidence="2" key="1">
    <citation type="submission" date="2022-06" db="EMBL/GenBank/DDBJ databases">
        <title>Complete genome sequences of two strains of the flax pathogen Septoria linicola.</title>
        <authorList>
            <person name="Lapalu N."/>
            <person name="Simon A."/>
            <person name="Demenou B."/>
            <person name="Paumier D."/>
            <person name="Guillot M.-P."/>
            <person name="Gout L."/>
            <person name="Valade R."/>
        </authorList>
    </citation>
    <scope>NUCLEOTIDE SEQUENCE</scope>
    <source>
        <strain evidence="2">SE15195</strain>
    </source>
</reference>
<proteinExistence type="predicted"/>
<gene>
    <name evidence="2" type="ORF">Slin15195_G072240</name>
</gene>
<name>A0A9Q9AWP5_9PEZI</name>
<accession>A0A9Q9AWP5</accession>
<feature type="region of interest" description="Disordered" evidence="1">
    <location>
        <begin position="600"/>
        <end position="658"/>
    </location>
</feature>
<feature type="compositionally biased region" description="Basic and acidic residues" evidence="1">
    <location>
        <begin position="1523"/>
        <end position="1533"/>
    </location>
</feature>
<evidence type="ECO:0000313" key="2">
    <source>
        <dbReference type="EMBL" id="USW53905.1"/>
    </source>
</evidence>
<feature type="compositionally biased region" description="Basic and acidic residues" evidence="1">
    <location>
        <begin position="1079"/>
        <end position="1090"/>
    </location>
</feature>
<feature type="compositionally biased region" description="Polar residues" evidence="1">
    <location>
        <begin position="921"/>
        <end position="940"/>
    </location>
</feature>
<evidence type="ECO:0000256" key="1">
    <source>
        <dbReference type="SAM" id="MobiDB-lite"/>
    </source>
</evidence>
<feature type="region of interest" description="Disordered" evidence="1">
    <location>
        <begin position="55"/>
        <end position="128"/>
    </location>
</feature>
<dbReference type="InterPro" id="IPR009072">
    <property type="entry name" value="Histone-fold"/>
</dbReference>
<feature type="compositionally biased region" description="Pro residues" evidence="1">
    <location>
        <begin position="1"/>
        <end position="10"/>
    </location>
</feature>
<dbReference type="Gene3D" id="1.10.20.10">
    <property type="entry name" value="Histone, subunit A"/>
    <property type="match status" value="1"/>
</dbReference>
<feature type="region of interest" description="Disordered" evidence="1">
    <location>
        <begin position="515"/>
        <end position="575"/>
    </location>
</feature>
<feature type="region of interest" description="Disordered" evidence="1">
    <location>
        <begin position="349"/>
        <end position="421"/>
    </location>
</feature>
<feature type="region of interest" description="Disordered" evidence="1">
    <location>
        <begin position="983"/>
        <end position="1256"/>
    </location>
</feature>
<feature type="compositionally biased region" description="Low complexity" evidence="1">
    <location>
        <begin position="63"/>
        <end position="77"/>
    </location>
</feature>
<feature type="region of interest" description="Disordered" evidence="1">
    <location>
        <begin position="713"/>
        <end position="955"/>
    </location>
</feature>
<protein>
    <submittedName>
        <fullName evidence="2">Histone-fold, nascent polypeptide-associated complex subunit alpha</fullName>
    </submittedName>
</protein>
<feature type="compositionally biased region" description="Low complexity" evidence="1">
    <location>
        <begin position="601"/>
        <end position="613"/>
    </location>
</feature>
<feature type="compositionally biased region" description="Basic and acidic residues" evidence="1">
    <location>
        <begin position="716"/>
        <end position="729"/>
    </location>
</feature>
<feature type="compositionally biased region" description="Polar residues" evidence="1">
    <location>
        <begin position="1334"/>
        <end position="1376"/>
    </location>
</feature>
<feature type="compositionally biased region" description="Polar residues" evidence="1">
    <location>
        <begin position="78"/>
        <end position="88"/>
    </location>
</feature>
<feature type="compositionally biased region" description="Polar residues" evidence="1">
    <location>
        <begin position="821"/>
        <end position="835"/>
    </location>
</feature>
<feature type="compositionally biased region" description="Basic and acidic residues" evidence="1">
    <location>
        <begin position="736"/>
        <end position="750"/>
    </location>
</feature>
<organism evidence="2 3">
    <name type="scientific">Septoria linicola</name>
    <dbReference type="NCBI Taxonomy" id="215465"/>
    <lineage>
        <taxon>Eukaryota</taxon>
        <taxon>Fungi</taxon>
        <taxon>Dikarya</taxon>
        <taxon>Ascomycota</taxon>
        <taxon>Pezizomycotina</taxon>
        <taxon>Dothideomycetes</taxon>
        <taxon>Dothideomycetidae</taxon>
        <taxon>Mycosphaerellales</taxon>
        <taxon>Mycosphaerellaceae</taxon>
        <taxon>Septoria</taxon>
    </lineage>
</organism>
<sequence>MDDQQPLPPHIEPRAETPVSPLYSAFPLPSSRVSSIQLQRLSNRSDGDMTTIIPQSARSQAMSPSPSTGSSFSTTNSALQHQPATPTNVYPPPGYVSSFGATQVVSERKRHFSDDEDDDASTAAKPVREDMQFSTGSLLLLNGFLDQLLYGILLQARSTTLTALRPAVTEVLRSRLASEAIASAEEELSELLAGGEEEEDEMNHKQSVSERKRKWDTELVWKRTRLRVMVYIRLGEMEDDDEERYVREDELFQTGDRRFSHSTGLVSWAAAIFLTSVLEFVAEQLLQVAAQSAESRARRLSRNPRNTMLASDLVSPETLTVHDHDMEKCALHKTAGRLWRNWRKSLRSNTVTSPTPANYNSHTALQEASRRLSRDQVNGAAMSPRSSFGGPESVSALDESRPASRLVGDDRDASQDEATDELVYPEHVLAANIPLPMLSMSRDVHEIEVPGLARNTDAAEELFAAEQNLAAIITLPMMSEKRDVDEIETPGLSRDSDAIEKLLAAENRLAARTSLPMEGEKKDVDEIEVPGLARDPDASEELQSAESLVKRRSSWAGSMPVSTAVSKPDPPSEADREIGEVDVVHVPVMESPNTLEQLLPTRARSSSLPTLRTRPPPGLQQQPAQEVVPETQTEPTEEGETADAPLEQKANAAEMAAHKREIAAIDNQAAMYGTDNETSSKDHANQSIQRKAVPIALASTAAAAVGGAAIVGSQGRSDDAVETKERAMDQNDSQSVDERDAQKALKDMKRLSVPTGQNLKRRSMGQTGDDVGRTAKRMSLTQAVLVRSASSKDINSRPWMGDESIRQDTQTQAPAALQDVTAGQNGSEGVEQEQTPDIGVARTSDTAVSTPTKGDSEEGVYQARDSFTNPAPQRKSRIVLGDSPVSSASRDSPPLPQEDDDATSTLSPESFLKGRSLSAKRASQIQHLTPVESQSPNGQTRAAAPRSPIRVSAPDNLVIVNGPVSPISDRTPSPWRQSFSAAIKETTQWAPSSKKSSLVSEPSGPVQDHPALQKMASRSQTSLKEPESSQPLTSASIRGPEDFEMFVQGGDTVKYTLTPESVRGQPSPVEAVPYVKNSRSAEKLPSDVRKPPPIPVEVPRLGRSQSAKYATASDANAGVADEDSRSATSSKDIRRSISRPPVRNTSVHKKSGLMAREPQVVTESTRDFADFIRSTGPHKEPELRPLLSERSTTSLQALRDAHISGSRSQSPGPSRARSMSRSNIEAEDLPPVPAVVPPVPTNNRVRSNMQPREPVQISEDGTSELIDFIRSGPNTFDPNDKRQHRISRSVAPFRTTMDSDQMQEWGERYTPQPDLKINTNMTNAQAVQGAPSVRSAQSSHKSYRTSANSRSALLQNSASTTQDVAQPAYSDQTPRLTTVIPKSALQPFPTTSEPTITKTRVRNKDPYAIDFDDDDEDEDLLSALPKGRQREQESLIDFLRNSEPPEQNSPRHAFNGKTPVSPTSMRRGSGPSGLKTFGADAISFGRKGSMQSRDGPQPARSGPPSRSNGTTTIAVGPISEPRLNLEPRDRDADYTGPGGTRDLADFFRSSAPSSASNDPAPAPRMASRSNSNASIANSKASITSSQKRSRMSFLGGGMSSIFGRGSRKAYLDM</sequence>
<feature type="region of interest" description="Disordered" evidence="1">
    <location>
        <begin position="1328"/>
        <end position="1598"/>
    </location>
</feature>
<feature type="compositionally biased region" description="Low complexity" evidence="1">
    <location>
        <begin position="625"/>
        <end position="634"/>
    </location>
</feature>
<evidence type="ECO:0000313" key="3">
    <source>
        <dbReference type="Proteomes" id="UP001056384"/>
    </source>
</evidence>
<dbReference type="EMBL" id="CP099422">
    <property type="protein sequence ID" value="USW53905.1"/>
    <property type="molecule type" value="Genomic_DNA"/>
</dbReference>
<dbReference type="GO" id="GO:0046982">
    <property type="term" value="F:protein heterodimerization activity"/>
    <property type="evidence" value="ECO:0007669"/>
    <property type="project" value="InterPro"/>
</dbReference>